<evidence type="ECO:0000313" key="1">
    <source>
        <dbReference type="EMBL" id="AWY97928.1"/>
    </source>
</evidence>
<evidence type="ECO:0008006" key="3">
    <source>
        <dbReference type="Google" id="ProtNLM"/>
    </source>
</evidence>
<accession>A0A2Z4UA85</accession>
<dbReference type="EMBL" id="CP030280">
    <property type="protein sequence ID" value="AWY97928.1"/>
    <property type="molecule type" value="Genomic_DNA"/>
</dbReference>
<dbReference type="KEGG" id="blau:DQQ01_07005"/>
<dbReference type="AlphaFoldDB" id="A0A2Z4UA85"/>
<gene>
    <name evidence="1" type="ORF">DQQ01_07005</name>
</gene>
<dbReference type="Pfam" id="PF09566">
    <property type="entry name" value="RE_SacI"/>
    <property type="match status" value="1"/>
</dbReference>
<keyword evidence="2" id="KW-1185">Reference proteome</keyword>
<proteinExistence type="predicted"/>
<dbReference type="OrthoDB" id="7059673at2"/>
<reference evidence="2" key="1">
    <citation type="submission" date="2018-06" db="EMBL/GenBank/DDBJ databases">
        <title>Description of Blautia argi sp. nov., a new anaerobic isolated from dog feces.</title>
        <authorList>
            <person name="Chang Y.-H."/>
            <person name="Paek J."/>
            <person name="Shin Y."/>
        </authorList>
    </citation>
    <scope>NUCLEOTIDE SEQUENCE [LARGE SCALE GENOMIC DNA]</scope>
    <source>
        <strain evidence="2">KCTC 15426</strain>
    </source>
</reference>
<dbReference type="RefSeq" id="WP_111919453.1">
    <property type="nucleotide sequence ID" value="NZ_CAUWHR010000037.1"/>
</dbReference>
<protein>
    <recommendedName>
        <fullName evidence="3">Restriction endonuclease, SacI family</fullName>
    </recommendedName>
</protein>
<name>A0A2Z4UA85_9FIRM</name>
<organism evidence="1 2">
    <name type="scientific">Blautia argi</name>
    <dbReference type="NCBI Taxonomy" id="1912897"/>
    <lineage>
        <taxon>Bacteria</taxon>
        <taxon>Bacillati</taxon>
        <taxon>Bacillota</taxon>
        <taxon>Clostridia</taxon>
        <taxon>Lachnospirales</taxon>
        <taxon>Lachnospiraceae</taxon>
        <taxon>Blautia</taxon>
    </lineage>
</organism>
<evidence type="ECO:0000313" key="2">
    <source>
        <dbReference type="Proteomes" id="UP000250003"/>
    </source>
</evidence>
<dbReference type="REBASE" id="257237">
    <property type="entry name" value="Bsp15426ORF7000P"/>
</dbReference>
<sequence>MGLKENASAKLNAAYVDAQRTINSTCAHKDFIDFVIDNTHLTYKYVLFTAILAKATDESINTLCLQKKSELPGAYDARTICHKVIVPFEMEVLDKALGGSNEPFLNKPARFPELSKTNAVRRGNDQTILNSLCDNLPLITTSTDAYECLIYLLSKLINIKNSKSTMTTFTIEKNANLPAHLMAYMEKALEHSYEGEILTLLVAGTYHLMYNEPNATVEVHPVNQSGASGREISDLDIYVDGSLVASNELKDKDYAETDVRHAADKVLSAGGTKMLFIEGPRANAQGDFINNIEHEYLNKNFLLRVISYENLLSSMIGSIDKIDSEEFMHFIIETAQNTKFKDETIAYLMKLADEFFDLNHSKNKDDSTK</sequence>
<dbReference type="InterPro" id="IPR019066">
    <property type="entry name" value="Restrct_endonuc_II_SacI"/>
</dbReference>
<dbReference type="Proteomes" id="UP000250003">
    <property type="component" value="Chromosome"/>
</dbReference>